<protein>
    <recommendedName>
        <fullName evidence="3">UDP-N-acetylmuramate--alanine ligase</fullName>
    </recommendedName>
</protein>
<dbReference type="AlphaFoldDB" id="A0A941BII3"/>
<name>A0A941BII3_9BURK</name>
<evidence type="ECO:0000313" key="2">
    <source>
        <dbReference type="Proteomes" id="UP000678374"/>
    </source>
</evidence>
<organism evidence="1 2">
    <name type="scientific">Ideonella aquatica</name>
    <dbReference type="NCBI Taxonomy" id="2824119"/>
    <lineage>
        <taxon>Bacteria</taxon>
        <taxon>Pseudomonadati</taxon>
        <taxon>Pseudomonadota</taxon>
        <taxon>Betaproteobacteria</taxon>
        <taxon>Burkholderiales</taxon>
        <taxon>Sphaerotilaceae</taxon>
        <taxon>Ideonella</taxon>
    </lineage>
</organism>
<comment type="caution">
    <text evidence="1">The sequence shown here is derived from an EMBL/GenBank/DDBJ whole genome shotgun (WGS) entry which is preliminary data.</text>
</comment>
<proteinExistence type="predicted"/>
<keyword evidence="2" id="KW-1185">Reference proteome</keyword>
<gene>
    <name evidence="1" type="ORF">KAK06_02750</name>
</gene>
<dbReference type="RefSeq" id="WP_210800271.1">
    <property type="nucleotide sequence ID" value="NZ_JAGQDE010000002.1"/>
</dbReference>
<evidence type="ECO:0008006" key="3">
    <source>
        <dbReference type="Google" id="ProtNLM"/>
    </source>
</evidence>
<dbReference type="EMBL" id="JAGQDE010000002">
    <property type="protein sequence ID" value="MBQ0957868.1"/>
    <property type="molecule type" value="Genomic_DNA"/>
</dbReference>
<sequence>MSALTDEIAQAAARLVVDEGMDYPGAKRRAAADLARHGVGRAELPSNELVEDAVREHLALFHADTQPQELRALRRHALTWLERLAEFRPHLGGAVWRGTATRLSPIVIDLYADDPKAPEISLLNRGIDYDSAGDEDAQVLSLADRCPGLAAPGPRPDDWITVHLVVHDHDGLRGALKPDCRGQSWRGDVRALRARLAQEPDA</sequence>
<accession>A0A941BII3</accession>
<reference evidence="1" key="1">
    <citation type="submission" date="2021-04" db="EMBL/GenBank/DDBJ databases">
        <title>The genome sequence of Ideonella sp. 4Y11.</title>
        <authorList>
            <person name="Liu Y."/>
        </authorList>
    </citation>
    <scope>NUCLEOTIDE SEQUENCE</scope>
    <source>
        <strain evidence="1">4Y11</strain>
    </source>
</reference>
<dbReference type="Proteomes" id="UP000678374">
    <property type="component" value="Unassembled WGS sequence"/>
</dbReference>
<evidence type="ECO:0000313" key="1">
    <source>
        <dbReference type="EMBL" id="MBQ0957868.1"/>
    </source>
</evidence>